<name>T2MDM6_HYDVU</name>
<keyword evidence="5 11" id="KW-1133">Transmembrane helix</keyword>
<feature type="compositionally biased region" description="Low complexity" evidence="10">
    <location>
        <begin position="146"/>
        <end position="157"/>
    </location>
</feature>
<dbReference type="OrthoDB" id="5326588at2759"/>
<feature type="transmembrane region" description="Helical" evidence="11">
    <location>
        <begin position="327"/>
        <end position="352"/>
    </location>
</feature>
<evidence type="ECO:0000313" key="13">
    <source>
        <dbReference type="EMBL" id="CDG70042.1"/>
    </source>
</evidence>
<evidence type="ECO:0000256" key="7">
    <source>
        <dbReference type="ARBA" id="ARBA00023136"/>
    </source>
</evidence>
<evidence type="ECO:0000256" key="8">
    <source>
        <dbReference type="ARBA" id="ARBA00023170"/>
    </source>
</evidence>
<proteinExistence type="evidence at transcript level"/>
<gene>
    <name evidence="13" type="primary">LBR</name>
</gene>
<evidence type="ECO:0000256" key="2">
    <source>
        <dbReference type="ARBA" id="ARBA00005402"/>
    </source>
</evidence>
<dbReference type="PANTHER" id="PTHR21257:SF55">
    <property type="entry name" value="DELTA(14)-STEROL REDUCTASE LBR"/>
    <property type="match status" value="1"/>
</dbReference>
<dbReference type="GO" id="GO:0003677">
    <property type="term" value="F:DNA binding"/>
    <property type="evidence" value="ECO:0007669"/>
    <property type="project" value="UniProtKB-KW"/>
</dbReference>
<evidence type="ECO:0000256" key="6">
    <source>
        <dbReference type="ARBA" id="ARBA00023125"/>
    </source>
</evidence>
<feature type="transmembrane region" description="Helical" evidence="11">
    <location>
        <begin position="464"/>
        <end position="482"/>
    </location>
</feature>
<dbReference type="GO" id="GO:0050613">
    <property type="term" value="F:Delta14-sterol reductase activity"/>
    <property type="evidence" value="ECO:0007669"/>
    <property type="project" value="TreeGrafter"/>
</dbReference>
<dbReference type="GO" id="GO:0006695">
    <property type="term" value="P:cholesterol biosynthetic process"/>
    <property type="evidence" value="ECO:0007669"/>
    <property type="project" value="TreeGrafter"/>
</dbReference>
<comment type="subcellular location">
    <subcellularLocation>
        <location evidence="1">Nucleus inner membrane</location>
        <topology evidence="1">Multi-pass membrane protein</topology>
    </subcellularLocation>
</comment>
<dbReference type="EMBL" id="HAAD01003810">
    <property type="protein sequence ID" value="CDG70042.1"/>
    <property type="molecule type" value="mRNA"/>
</dbReference>
<dbReference type="Pfam" id="PF09465">
    <property type="entry name" value="LBR_tudor"/>
    <property type="match status" value="1"/>
</dbReference>
<organism evidence="13">
    <name type="scientific">Hydra vulgaris</name>
    <name type="common">Hydra</name>
    <name type="synonym">Hydra attenuata</name>
    <dbReference type="NCBI Taxonomy" id="6087"/>
    <lineage>
        <taxon>Eukaryota</taxon>
        <taxon>Metazoa</taxon>
        <taxon>Cnidaria</taxon>
        <taxon>Hydrozoa</taxon>
        <taxon>Hydroidolina</taxon>
        <taxon>Anthoathecata</taxon>
        <taxon>Aplanulata</taxon>
        <taxon>Hydridae</taxon>
        <taxon>Hydra</taxon>
    </lineage>
</organism>
<feature type="transmembrane region" description="Helical" evidence="11">
    <location>
        <begin position="372"/>
        <end position="395"/>
    </location>
</feature>
<accession>T2MDM6</accession>
<dbReference type="Gene3D" id="1.20.120.1630">
    <property type="match status" value="1"/>
</dbReference>
<dbReference type="GO" id="GO:0005637">
    <property type="term" value="C:nuclear inner membrane"/>
    <property type="evidence" value="ECO:0007669"/>
    <property type="project" value="UniProtKB-SubCell"/>
</dbReference>
<keyword evidence="7 11" id="KW-0472">Membrane</keyword>
<dbReference type="InterPro" id="IPR019023">
    <property type="entry name" value="Lamin-B_rcpt_of_tudor"/>
</dbReference>
<dbReference type="Gene3D" id="2.30.30.140">
    <property type="match status" value="1"/>
</dbReference>
<feature type="transmembrane region" description="Helical" evidence="11">
    <location>
        <begin position="284"/>
        <end position="306"/>
    </location>
</feature>
<dbReference type="SUPFAM" id="SSF63748">
    <property type="entry name" value="Tudor/PWWP/MBT"/>
    <property type="match status" value="1"/>
</dbReference>
<comment type="similarity">
    <text evidence="2">Belongs to the ERG4/ERG24 family.</text>
</comment>
<evidence type="ECO:0000256" key="1">
    <source>
        <dbReference type="ARBA" id="ARBA00004473"/>
    </source>
</evidence>
<evidence type="ECO:0000256" key="3">
    <source>
        <dbReference type="ARBA" id="ARBA00022553"/>
    </source>
</evidence>
<dbReference type="GO" id="GO:0005789">
    <property type="term" value="C:endoplasmic reticulum membrane"/>
    <property type="evidence" value="ECO:0007669"/>
    <property type="project" value="TreeGrafter"/>
</dbReference>
<dbReference type="CDD" id="cd20381">
    <property type="entry name" value="Tudor_LBR"/>
    <property type="match status" value="1"/>
</dbReference>
<feature type="compositionally biased region" description="Basic residues" evidence="10">
    <location>
        <begin position="107"/>
        <end position="124"/>
    </location>
</feature>
<feature type="non-terminal residue" evidence="13">
    <location>
        <position position="1"/>
    </location>
</feature>
<feature type="transmembrane region" description="Helical" evidence="11">
    <location>
        <begin position="407"/>
        <end position="431"/>
    </location>
</feature>
<dbReference type="PANTHER" id="PTHR21257">
    <property type="entry name" value="DELTA(14)-STEROL REDUCTASE"/>
    <property type="match status" value="1"/>
</dbReference>
<dbReference type="InterPro" id="IPR001171">
    <property type="entry name" value="ERG24_DHCR-like"/>
</dbReference>
<feature type="region of interest" description="Disordered" evidence="10">
    <location>
        <begin position="100"/>
        <end position="162"/>
    </location>
</feature>
<feature type="transmembrane region" description="Helical" evidence="11">
    <location>
        <begin position="642"/>
        <end position="660"/>
    </location>
</feature>
<dbReference type="AlphaFoldDB" id="T2MDM6"/>
<keyword evidence="3" id="KW-0597">Phosphoprotein</keyword>
<keyword evidence="4 11" id="KW-0812">Transmembrane</keyword>
<feature type="transmembrane region" description="Helical" evidence="11">
    <location>
        <begin position="494"/>
        <end position="512"/>
    </location>
</feature>
<evidence type="ECO:0000259" key="12">
    <source>
        <dbReference type="Pfam" id="PF09465"/>
    </source>
</evidence>
<dbReference type="Pfam" id="PF01222">
    <property type="entry name" value="ERG4_ERG24"/>
    <property type="match status" value="1"/>
</dbReference>
<keyword evidence="9" id="KW-0539">Nucleus</keyword>
<keyword evidence="8 13" id="KW-0675">Receptor</keyword>
<feature type="transmembrane region" description="Helical" evidence="11">
    <location>
        <begin position="532"/>
        <end position="550"/>
    </location>
</feature>
<evidence type="ECO:0000256" key="4">
    <source>
        <dbReference type="ARBA" id="ARBA00022692"/>
    </source>
</evidence>
<evidence type="ECO:0000256" key="5">
    <source>
        <dbReference type="ARBA" id="ARBA00022989"/>
    </source>
</evidence>
<feature type="domain" description="Lamin-B receptor of TUDOR" evidence="12">
    <location>
        <begin position="36"/>
        <end position="77"/>
    </location>
</feature>
<evidence type="ECO:0000256" key="10">
    <source>
        <dbReference type="SAM" id="MobiDB-lite"/>
    </source>
</evidence>
<protein>
    <submittedName>
        <fullName evidence="13">Lamin-B receptor</fullName>
    </submittedName>
</protein>
<evidence type="ECO:0000256" key="11">
    <source>
        <dbReference type="SAM" id="Phobius"/>
    </source>
</evidence>
<feature type="transmembrane region" description="Helical" evidence="11">
    <location>
        <begin position="557"/>
        <end position="576"/>
    </location>
</feature>
<sequence length="690" mass="79603">MRADSTVITEGIHEWKFTTKYHLYTIYVYLLKLVGMPTAKHKDGDIVYAKWPGSDLYYKASVENFNPISNQYRVKFLTEKEGDVDENVFDIPSKYCLNENYLQPKSPSRRKSSSPSRQRKRSKSPGRSPSRRLNSSDQSPKKMQKTSTPRSRSPTRSILRSKFIESSTIANVQITKLINKKGSSDETDNFNLLDSKVTIPDIKAADSSTQLADSFDDTTKKTTSLLKKNKQTTQLNDEMMITRRITRSSNQKTEELDSPKQIKSNEECVHLKTICYSVQFFKNLLSLTGYVALLFLTLSILFVLFLNCKGKKKCELIRMPTLRPEKFVLDTFINVKSLTYVFGWFLFQAIILSVPIGKLAFGPPVNEGVKRITYRLNGLWAFFTSLSLFIGLFFLNKWPLQLITIHYLSMISAAFLFSLVVGFIVFGYSYFEEKNLPSGGIIKDFMCGKVVSPLFLGQFDLRAFMLKAGLISWAIIDVWYFAKQWEQGRFSNTSLLMVLSMQLIYILDAMVFEESLYYSATLSQEKCGLLESILFLVIVPFLNSSQLRYLSLFPVSLAWYCYLPIVVIFAVGYYIFRISTLQKFHFRRDPQYAAISGLDYISTGTGKDLLADGWWDCLRHPNYFGDFLVCIAFSAPCGFKHFLPWVWPTSLIFIFIYSAMKEEKKCLVKHGLAWKQYCERVKYRIFPYIW</sequence>
<keyword evidence="6" id="KW-0238">DNA-binding</keyword>
<reference evidence="13" key="1">
    <citation type="journal article" date="2013" name="Genome Biol. Evol.">
        <title>Punctuated emergences of genetic and phenotypic innovations in eumetazoan, bilaterian, euteleostome, and hominidae ancestors.</title>
        <authorList>
            <person name="Wenger Y."/>
            <person name="Galliot B."/>
        </authorList>
    </citation>
    <scope>NUCLEOTIDE SEQUENCE</scope>
    <source>
        <tissue evidence="13">Whole animals</tissue>
    </source>
</reference>
<evidence type="ECO:0000256" key="9">
    <source>
        <dbReference type="ARBA" id="ARBA00023242"/>
    </source>
</evidence>